<protein>
    <submittedName>
        <fullName evidence="2">Uncharacterized protein</fullName>
    </submittedName>
</protein>
<dbReference type="EMBL" id="HBIM01025541">
    <property type="protein sequence ID" value="CAE0422441.1"/>
    <property type="molecule type" value="Transcribed_RNA"/>
</dbReference>
<reference evidence="2" key="1">
    <citation type="submission" date="2021-01" db="EMBL/GenBank/DDBJ databases">
        <authorList>
            <person name="Corre E."/>
            <person name="Pelletier E."/>
            <person name="Niang G."/>
            <person name="Scheremetjew M."/>
            <person name="Finn R."/>
            <person name="Kale V."/>
            <person name="Holt S."/>
            <person name="Cochrane G."/>
            <person name="Meng A."/>
            <person name="Brown T."/>
            <person name="Cohen L."/>
        </authorList>
    </citation>
    <scope>NUCLEOTIDE SEQUENCE</scope>
    <source>
        <strain evidence="2">CCMP127</strain>
    </source>
</reference>
<sequence length="220" mass="24279">MGRGLLVFKGDKPKKKKKKSKHEPRGDHDDETAAAKASVAAASALPETAESDQKPAAAPRVATTTVTPPKIHTGRGTITTSGTVVTGHDTKFTKELRQGDALLVQVGQQDEMRVITMLLSDISINLSSPFSENMVKPVSFRYIPKPRNTQREAKQAREKAAREAVEEEANASGTGTSQELVYRERTAHGSYRIRRKQFDTELSREELLNMRAKKASDKYC</sequence>
<feature type="region of interest" description="Disordered" evidence="1">
    <location>
        <begin position="160"/>
        <end position="183"/>
    </location>
</feature>
<feature type="compositionally biased region" description="Basic and acidic residues" evidence="1">
    <location>
        <begin position="23"/>
        <end position="33"/>
    </location>
</feature>
<gene>
    <name evidence="2" type="ORF">ACOF00016_LOCUS19019</name>
</gene>
<dbReference type="AlphaFoldDB" id="A0A7S3PDW8"/>
<accession>A0A7S3PDW8</accession>
<feature type="compositionally biased region" description="Low complexity" evidence="1">
    <location>
        <begin position="55"/>
        <end position="84"/>
    </location>
</feature>
<organism evidence="2">
    <name type="scientific">Amphora coffeiformis</name>
    <dbReference type="NCBI Taxonomy" id="265554"/>
    <lineage>
        <taxon>Eukaryota</taxon>
        <taxon>Sar</taxon>
        <taxon>Stramenopiles</taxon>
        <taxon>Ochrophyta</taxon>
        <taxon>Bacillariophyta</taxon>
        <taxon>Bacillariophyceae</taxon>
        <taxon>Bacillariophycidae</taxon>
        <taxon>Thalassiophysales</taxon>
        <taxon>Catenulaceae</taxon>
        <taxon>Amphora</taxon>
    </lineage>
</organism>
<feature type="compositionally biased region" description="Low complexity" evidence="1">
    <location>
        <begin position="34"/>
        <end position="44"/>
    </location>
</feature>
<feature type="compositionally biased region" description="Basic residues" evidence="1">
    <location>
        <begin position="12"/>
        <end position="22"/>
    </location>
</feature>
<evidence type="ECO:0000313" key="2">
    <source>
        <dbReference type="EMBL" id="CAE0422441.1"/>
    </source>
</evidence>
<feature type="region of interest" description="Disordered" evidence="1">
    <location>
        <begin position="1"/>
        <end position="84"/>
    </location>
</feature>
<evidence type="ECO:0000256" key="1">
    <source>
        <dbReference type="SAM" id="MobiDB-lite"/>
    </source>
</evidence>
<proteinExistence type="predicted"/>
<name>A0A7S3PDW8_9STRA</name>